<dbReference type="EMBL" id="NGJS01000001">
    <property type="protein sequence ID" value="RSU00652.1"/>
    <property type="molecule type" value="Genomic_DNA"/>
</dbReference>
<comment type="caution">
    <text evidence="1">The sequence shown here is derived from an EMBL/GenBank/DDBJ whole genome shotgun (WGS) entry which is preliminary data.</text>
</comment>
<dbReference type="Gene3D" id="3.40.630.30">
    <property type="match status" value="1"/>
</dbReference>
<dbReference type="Proteomes" id="UP000287857">
    <property type="component" value="Unassembled WGS sequence"/>
</dbReference>
<evidence type="ECO:0000313" key="2">
    <source>
        <dbReference type="Proteomes" id="UP000287857"/>
    </source>
</evidence>
<reference evidence="1 2" key="1">
    <citation type="submission" date="2017-05" db="EMBL/GenBank/DDBJ databases">
        <title>Vagococcus spp. assemblies.</title>
        <authorList>
            <person name="Gulvik C.A."/>
        </authorList>
    </citation>
    <scope>NUCLEOTIDE SEQUENCE [LARGE SCALE GENOMIC DNA]</scope>
    <source>
        <strain evidence="1 2">SS1995</strain>
    </source>
</reference>
<sequence>MTDYVVFSLGELLELYDEGELLDKLKQFTCEKEKDLEHFLHNKACTYENSEFGKTFLFIDKQKLNENEFSIMGFFTNALTSYDISKMGKKKQKKVLGSMPGRDNLNSFPAFLIGQLGRSDFYTSEDLPGH</sequence>
<dbReference type="RefSeq" id="WP_002350313.1">
    <property type="nucleotide sequence ID" value="NZ_NGJS01000001.1"/>
</dbReference>
<evidence type="ECO:0000313" key="1">
    <source>
        <dbReference type="EMBL" id="RSU00652.1"/>
    </source>
</evidence>
<proteinExistence type="predicted"/>
<accession>A0A430A2L6</accession>
<gene>
    <name evidence="1" type="ORF">CBF37_01170</name>
</gene>
<name>A0A430A2L6_9ENTE</name>
<dbReference type="AlphaFoldDB" id="A0A430A2L6"/>
<organism evidence="1 2">
    <name type="scientific">Vagococcus vulneris</name>
    <dbReference type="NCBI Taxonomy" id="1977869"/>
    <lineage>
        <taxon>Bacteria</taxon>
        <taxon>Bacillati</taxon>
        <taxon>Bacillota</taxon>
        <taxon>Bacilli</taxon>
        <taxon>Lactobacillales</taxon>
        <taxon>Enterococcaceae</taxon>
        <taxon>Vagococcus</taxon>
    </lineage>
</organism>
<protein>
    <submittedName>
        <fullName evidence="1">Uncharacterized protein</fullName>
    </submittedName>
</protein>
<dbReference type="OrthoDB" id="9802211at2"/>
<keyword evidence="2" id="KW-1185">Reference proteome</keyword>